<dbReference type="PANTHER" id="PTHR47843">
    <property type="entry name" value="BTB DOMAIN-CONTAINING PROTEIN-RELATED"/>
    <property type="match status" value="1"/>
</dbReference>
<comment type="caution">
    <text evidence="2">The sequence shown here is derived from an EMBL/GenBank/DDBJ whole genome shotgun (WGS) entry which is preliminary data.</text>
</comment>
<reference evidence="2 3" key="1">
    <citation type="journal article" date="2024" name="IMA Fungus">
        <title>IMA Genome - F19 : A genome assembly and annotation guide to empower mycologists, including annotated draft genome sequences of Ceratocystis pirilliformis, Diaporthe australafricana, Fusarium ophioides, Paecilomyces lecythidis, and Sporothrix stenoceras.</title>
        <authorList>
            <person name="Aylward J."/>
            <person name="Wilson A.M."/>
            <person name="Visagie C.M."/>
            <person name="Spraker J."/>
            <person name="Barnes I."/>
            <person name="Buitendag C."/>
            <person name="Ceriani C."/>
            <person name="Del Mar Angel L."/>
            <person name="du Plessis D."/>
            <person name="Fuchs T."/>
            <person name="Gasser K."/>
            <person name="Kramer D."/>
            <person name="Li W."/>
            <person name="Munsamy K."/>
            <person name="Piso A."/>
            <person name="Price J.L."/>
            <person name="Sonnekus B."/>
            <person name="Thomas C."/>
            <person name="van der Nest A."/>
            <person name="van Dijk A."/>
            <person name="van Heerden A."/>
            <person name="van Vuuren N."/>
            <person name="Yilmaz N."/>
            <person name="Duong T.A."/>
            <person name="van der Merwe N.A."/>
            <person name="Wingfield M.J."/>
            <person name="Wingfield B.D."/>
        </authorList>
    </citation>
    <scope>NUCLEOTIDE SEQUENCE [LARGE SCALE GENOMIC DNA]</scope>
    <source>
        <strain evidence="2 3">CMW 18300</strain>
    </source>
</reference>
<keyword evidence="3" id="KW-1185">Reference proteome</keyword>
<feature type="compositionally biased region" description="Polar residues" evidence="1">
    <location>
        <begin position="96"/>
        <end position="108"/>
    </location>
</feature>
<organism evidence="2 3">
    <name type="scientific">Diaporthe australafricana</name>
    <dbReference type="NCBI Taxonomy" id="127596"/>
    <lineage>
        <taxon>Eukaryota</taxon>
        <taxon>Fungi</taxon>
        <taxon>Dikarya</taxon>
        <taxon>Ascomycota</taxon>
        <taxon>Pezizomycotina</taxon>
        <taxon>Sordariomycetes</taxon>
        <taxon>Sordariomycetidae</taxon>
        <taxon>Diaporthales</taxon>
        <taxon>Diaporthaceae</taxon>
        <taxon>Diaporthe</taxon>
    </lineage>
</organism>
<protein>
    <recommendedName>
        <fullName evidence="4">BTB domain-containing protein</fullName>
    </recommendedName>
</protein>
<evidence type="ECO:0000256" key="1">
    <source>
        <dbReference type="SAM" id="MobiDB-lite"/>
    </source>
</evidence>
<name>A0ABR3W869_9PEZI</name>
<dbReference type="InterPro" id="IPR011333">
    <property type="entry name" value="SKP1/BTB/POZ_sf"/>
</dbReference>
<evidence type="ECO:0000313" key="2">
    <source>
        <dbReference type="EMBL" id="KAL1855712.1"/>
    </source>
</evidence>
<dbReference type="Gene3D" id="3.30.710.10">
    <property type="entry name" value="Potassium Channel Kv1.1, Chain A"/>
    <property type="match status" value="1"/>
</dbReference>
<accession>A0ABR3W869</accession>
<feature type="region of interest" description="Disordered" evidence="1">
    <location>
        <begin position="77"/>
        <end position="115"/>
    </location>
</feature>
<dbReference type="EMBL" id="JAWRVE010000128">
    <property type="protein sequence ID" value="KAL1855712.1"/>
    <property type="molecule type" value="Genomic_DNA"/>
</dbReference>
<evidence type="ECO:0000313" key="3">
    <source>
        <dbReference type="Proteomes" id="UP001583177"/>
    </source>
</evidence>
<feature type="compositionally biased region" description="Basic and acidic residues" evidence="1">
    <location>
        <begin position="77"/>
        <end position="87"/>
    </location>
</feature>
<gene>
    <name evidence="2" type="ORF">Daus18300_010995</name>
</gene>
<sequence>MAASFADKSQSSMFTFVVGERKTEYRVHGQYVSALSVALDLFLAGGVNAGKVRVEWPDVDDHTFVRFIQWAYSRNYDPREPQNDSKRTKVGGLPTSLPSAPDTNSPTSSEKRLCGLSSPESLTKRSCIPAESVPGSFAHEAGKKYPAPASSIVFTPRQNTTSSEDFTEVLLCHAKLYVVGDNWLIPQLKQLTLHRLYATLRHFILYPSRVQDICVLAEYVFENTTPGDEMRDLVIMYFASVIDRVTDCSGVEALMDKVPGFAFQLVKMMSRKSKPIFSIY</sequence>
<evidence type="ECO:0008006" key="4">
    <source>
        <dbReference type="Google" id="ProtNLM"/>
    </source>
</evidence>
<dbReference type="Proteomes" id="UP001583177">
    <property type="component" value="Unassembled WGS sequence"/>
</dbReference>
<proteinExistence type="predicted"/>